<comment type="similarity">
    <text evidence="1">Belongs to the CFAP97 family.</text>
</comment>
<feature type="coiled-coil region" evidence="2">
    <location>
        <begin position="20"/>
        <end position="47"/>
    </location>
</feature>
<dbReference type="EMBL" id="LGRX02033977">
    <property type="protein sequence ID" value="KAK3239267.1"/>
    <property type="molecule type" value="Genomic_DNA"/>
</dbReference>
<organism evidence="4 5">
    <name type="scientific">Cymbomonas tetramitiformis</name>
    <dbReference type="NCBI Taxonomy" id="36881"/>
    <lineage>
        <taxon>Eukaryota</taxon>
        <taxon>Viridiplantae</taxon>
        <taxon>Chlorophyta</taxon>
        <taxon>Pyramimonadophyceae</taxon>
        <taxon>Pyramimonadales</taxon>
        <taxon>Pyramimonadaceae</taxon>
        <taxon>Cymbomonas</taxon>
    </lineage>
</organism>
<proteinExistence type="inferred from homology"/>
<dbReference type="Pfam" id="PF13879">
    <property type="entry name" value="Hmw_CFAP97"/>
    <property type="match status" value="1"/>
</dbReference>
<protein>
    <submittedName>
        <fullName evidence="4">Uncharacterized protein</fullName>
    </submittedName>
</protein>
<evidence type="ECO:0000256" key="2">
    <source>
        <dbReference type="SAM" id="Coils"/>
    </source>
</evidence>
<feature type="region of interest" description="Disordered" evidence="3">
    <location>
        <begin position="139"/>
        <end position="186"/>
    </location>
</feature>
<dbReference type="Proteomes" id="UP001190700">
    <property type="component" value="Unassembled WGS sequence"/>
</dbReference>
<dbReference type="AlphaFoldDB" id="A0AAE0BMK0"/>
<reference evidence="4 5" key="1">
    <citation type="journal article" date="2015" name="Genome Biol. Evol.">
        <title>Comparative Genomics of a Bacterivorous Green Alga Reveals Evolutionary Causalities and Consequences of Phago-Mixotrophic Mode of Nutrition.</title>
        <authorList>
            <person name="Burns J.A."/>
            <person name="Paasch A."/>
            <person name="Narechania A."/>
            <person name="Kim E."/>
        </authorList>
    </citation>
    <scope>NUCLEOTIDE SEQUENCE [LARGE SCALE GENOMIC DNA]</scope>
    <source>
        <strain evidence="4 5">PLY_AMNH</strain>
    </source>
</reference>
<evidence type="ECO:0000313" key="4">
    <source>
        <dbReference type="EMBL" id="KAK3239267.1"/>
    </source>
</evidence>
<comment type="caution">
    <text evidence="4">The sequence shown here is derived from an EMBL/GenBank/DDBJ whole genome shotgun (WGS) entry which is preliminary data.</text>
</comment>
<feature type="region of interest" description="Disordered" evidence="3">
    <location>
        <begin position="193"/>
        <end position="212"/>
    </location>
</feature>
<keyword evidence="5" id="KW-1185">Reference proteome</keyword>
<feature type="compositionally biased region" description="Low complexity" evidence="3">
    <location>
        <begin position="152"/>
        <end position="163"/>
    </location>
</feature>
<gene>
    <name evidence="4" type="ORF">CYMTET_50801</name>
</gene>
<evidence type="ECO:0000256" key="3">
    <source>
        <dbReference type="SAM" id="MobiDB-lite"/>
    </source>
</evidence>
<feature type="compositionally biased region" description="Acidic residues" evidence="3">
    <location>
        <begin position="193"/>
        <end position="204"/>
    </location>
</feature>
<evidence type="ECO:0000256" key="1">
    <source>
        <dbReference type="ARBA" id="ARBA00008315"/>
    </source>
</evidence>
<evidence type="ECO:0000313" key="5">
    <source>
        <dbReference type="Proteomes" id="UP001190700"/>
    </source>
</evidence>
<accession>A0AAE0BMK0</accession>
<name>A0AAE0BMK0_9CHLO</name>
<sequence>MEDDNIVETPKPTDVVVDVKEEKRLAKERAKQNAAILVKEKKRLAKLRAKERGKPDLIGVNSAGPDSLNSSAIGLEDNAKADAEHLNWGQEPQGLARRIATVEVDEVLSPSFEAALQVERAATSLTQHAREAAEVLGDFSGEDNEHSSPNPDASGSLHLSSSLDESDIARSSASNLDPLPPGRGLSVRFQLSEDDVSDAEDEDGFSSTSFNSDLLFQPSDDIYTSHGVTYHEKQWMEDSGHARKILLGKGYGAGDNVSRTTDHAGASHLFREAEIMQKQKHIDTKNDELRERIKTIKNTSSNFTGATVTHKEGKPMAVSKGEASSAIKRVTKVPENHLPIWRTKSEGYKAGPADACVNRLRDADRIHRGYKAGPADACVNRLRDADRIHRENDRLLHNLIHMKPKGVYTGARPSSARAAPKETSAAINRRKEQARIVSANRGIKSRLTEVARRDDELLWKKEFEWGQPVPHHLVQVRPPVQAFPTMRVLFL</sequence>
<keyword evidence="2" id="KW-0175">Coiled coil</keyword>
<dbReference type="InterPro" id="IPR029488">
    <property type="entry name" value="Hmw/CFAP97"/>
</dbReference>